<dbReference type="Pfam" id="PF00412">
    <property type="entry name" value="LIM"/>
    <property type="match status" value="1"/>
</dbReference>
<reference evidence="7 8" key="1">
    <citation type="journal article" date="2023" name="Sci. Data">
        <title>Genome assembly of the Korean intertidal mud-creeper Batillaria attramentaria.</title>
        <authorList>
            <person name="Patra A.K."/>
            <person name="Ho P.T."/>
            <person name="Jun S."/>
            <person name="Lee S.J."/>
            <person name="Kim Y."/>
            <person name="Won Y.J."/>
        </authorList>
    </citation>
    <scope>NUCLEOTIDE SEQUENCE [LARGE SCALE GENOMIC DNA]</scope>
    <source>
        <strain evidence="7">Wonlab-2016</strain>
    </source>
</reference>
<evidence type="ECO:0000256" key="5">
    <source>
        <dbReference type="SAM" id="MobiDB-lite"/>
    </source>
</evidence>
<gene>
    <name evidence="7" type="ORF">BaRGS_00025104</name>
</gene>
<evidence type="ECO:0000256" key="1">
    <source>
        <dbReference type="ARBA" id="ARBA00022723"/>
    </source>
</evidence>
<evidence type="ECO:0000259" key="6">
    <source>
        <dbReference type="PROSITE" id="PS50023"/>
    </source>
</evidence>
<dbReference type="SUPFAM" id="SSF57716">
    <property type="entry name" value="Glucocorticoid receptor-like (DNA-binding domain)"/>
    <property type="match status" value="1"/>
</dbReference>
<dbReference type="EMBL" id="JACVVK020000223">
    <property type="protein sequence ID" value="KAK7483671.1"/>
    <property type="molecule type" value="Genomic_DNA"/>
</dbReference>
<dbReference type="Proteomes" id="UP001519460">
    <property type="component" value="Unassembled WGS sequence"/>
</dbReference>
<feature type="region of interest" description="Disordered" evidence="5">
    <location>
        <begin position="296"/>
        <end position="378"/>
    </location>
</feature>
<evidence type="ECO:0000256" key="4">
    <source>
        <dbReference type="PROSITE-ProRule" id="PRU00125"/>
    </source>
</evidence>
<name>A0ABD0K976_9CAEN</name>
<organism evidence="7 8">
    <name type="scientific">Batillaria attramentaria</name>
    <dbReference type="NCBI Taxonomy" id="370345"/>
    <lineage>
        <taxon>Eukaryota</taxon>
        <taxon>Metazoa</taxon>
        <taxon>Spiralia</taxon>
        <taxon>Lophotrochozoa</taxon>
        <taxon>Mollusca</taxon>
        <taxon>Gastropoda</taxon>
        <taxon>Caenogastropoda</taxon>
        <taxon>Sorbeoconcha</taxon>
        <taxon>Cerithioidea</taxon>
        <taxon>Batillariidae</taxon>
        <taxon>Batillaria</taxon>
    </lineage>
</organism>
<dbReference type="AlphaFoldDB" id="A0ABD0K976"/>
<keyword evidence="3 4" id="KW-0440">LIM domain</keyword>
<feature type="compositionally biased region" description="Polar residues" evidence="5">
    <location>
        <begin position="1"/>
        <end position="21"/>
    </location>
</feature>
<feature type="region of interest" description="Disordered" evidence="5">
    <location>
        <begin position="1"/>
        <end position="145"/>
    </location>
</feature>
<feature type="domain" description="LIM zinc-binding" evidence="6">
    <location>
        <begin position="397"/>
        <end position="463"/>
    </location>
</feature>
<dbReference type="PROSITE" id="PS00478">
    <property type="entry name" value="LIM_DOMAIN_1"/>
    <property type="match status" value="1"/>
</dbReference>
<evidence type="ECO:0000313" key="8">
    <source>
        <dbReference type="Proteomes" id="UP001519460"/>
    </source>
</evidence>
<keyword evidence="1 4" id="KW-0479">Metal-binding</keyword>
<dbReference type="Gene3D" id="2.10.110.10">
    <property type="entry name" value="Cysteine Rich Protein"/>
    <property type="match status" value="1"/>
</dbReference>
<dbReference type="InterPro" id="IPR001781">
    <property type="entry name" value="Znf_LIM"/>
</dbReference>
<dbReference type="PANTHER" id="PTHR24206">
    <property type="entry name" value="OS06G0237300 PROTEIN"/>
    <property type="match status" value="1"/>
</dbReference>
<dbReference type="CDD" id="cd09358">
    <property type="entry name" value="LIM_Mical_like"/>
    <property type="match status" value="1"/>
</dbReference>
<keyword evidence="2 4" id="KW-0862">Zinc</keyword>
<dbReference type="SMART" id="SM00132">
    <property type="entry name" value="LIM"/>
    <property type="match status" value="1"/>
</dbReference>
<comment type="caution">
    <text evidence="7">The sequence shown here is derived from an EMBL/GenBank/DDBJ whole genome shotgun (WGS) entry which is preliminary data.</text>
</comment>
<feature type="region of interest" description="Disordered" evidence="5">
    <location>
        <begin position="533"/>
        <end position="564"/>
    </location>
</feature>
<protein>
    <recommendedName>
        <fullName evidence="6">LIM zinc-binding domain-containing protein</fullName>
    </recommendedName>
</protein>
<proteinExistence type="predicted"/>
<accession>A0ABD0K976</accession>
<evidence type="ECO:0000256" key="2">
    <source>
        <dbReference type="ARBA" id="ARBA00022833"/>
    </source>
</evidence>
<keyword evidence="8" id="KW-1185">Reference proteome</keyword>
<feature type="compositionally biased region" description="Basic and acidic residues" evidence="5">
    <location>
        <begin position="533"/>
        <end position="551"/>
    </location>
</feature>
<dbReference type="PROSITE" id="PS50023">
    <property type="entry name" value="LIM_DOMAIN_2"/>
    <property type="match status" value="1"/>
</dbReference>
<evidence type="ECO:0000256" key="3">
    <source>
        <dbReference type="ARBA" id="ARBA00023038"/>
    </source>
</evidence>
<evidence type="ECO:0000313" key="7">
    <source>
        <dbReference type="EMBL" id="KAK7483671.1"/>
    </source>
</evidence>
<dbReference type="GO" id="GO:0046872">
    <property type="term" value="F:metal ion binding"/>
    <property type="evidence" value="ECO:0007669"/>
    <property type="project" value="UniProtKB-KW"/>
</dbReference>
<feature type="compositionally biased region" description="Polar residues" evidence="5">
    <location>
        <begin position="302"/>
        <end position="319"/>
    </location>
</feature>
<feature type="compositionally biased region" description="Polar residues" evidence="5">
    <location>
        <begin position="93"/>
        <end position="115"/>
    </location>
</feature>
<feature type="compositionally biased region" description="Low complexity" evidence="5">
    <location>
        <begin position="343"/>
        <end position="365"/>
    </location>
</feature>
<sequence length="564" mass="59580">MSRLSRSSSGAGHHSTPNPGATSVWVGSHPPQNGTNAHPLSHQMAALRFSNDDGRDLNSRPSGHKQHRSSVSSTSSDNLTSPGEGQYFVVSVRDSTSSAEGDSGYNGSANFSPTSPKAGYSSGAGNVQNHLGSLPSLKSPVGGDQYQLPPNYLQQSGIANMYSSTGILPSASSFGVLPQAVYSPQQLALQQSLASPTSLSPDFLAAALGQPALHEPQPLYSSLPYLGQPVDINALTAAMAASQPLLSPLQSPTSPVFMSPTFTSPLPTLPLSPPAYPTATAGVPFSQSSFHVNSPPPLLNGVHSQTPLAPGATPTTYGSPSADFSARKRSNISTGSLEQADDQTTSGVGSSVPSTPSDSSPTSPQSEHHDHHPLSTHATHVQTVGVEPCYDRPADKDACLRCGKKVYAMEKVGPVKDALYHKTCFTCAVCRTKLTLHNFHHSDADMADLHVYCHSHKPAARANPVDSSSVGIQRALTVPRLGRINDQIRGGPEASKHVHLDSNAVSIRSAMCAPAPTLQTSIKTREGAWFREQRKSETMPPEDVVKHDGKQKQYQGSRSLYIDT</sequence>